<dbReference type="Gene3D" id="3.40.50.11660">
    <property type="entry name" value="Glycosyl transferase family 10, C-terminal domain"/>
    <property type="match status" value="1"/>
</dbReference>
<evidence type="ECO:0000256" key="7">
    <source>
        <dbReference type="RuleBase" id="RU003832"/>
    </source>
</evidence>
<dbReference type="EC" id="2.4.1.-" evidence="7"/>
<comment type="pathway">
    <text evidence="2">Protein modification; protein glycosylation.</text>
</comment>
<evidence type="ECO:0000256" key="2">
    <source>
        <dbReference type="ARBA" id="ARBA00004922"/>
    </source>
</evidence>
<keyword evidence="7" id="KW-1133">Transmembrane helix</keyword>
<dbReference type="GO" id="GO:0000139">
    <property type="term" value="C:Golgi membrane"/>
    <property type="evidence" value="ECO:0007669"/>
    <property type="project" value="UniProtKB-SubCell"/>
</dbReference>
<feature type="domain" description="Fucosyltransferase C-terminal" evidence="8">
    <location>
        <begin position="140"/>
        <end position="226"/>
    </location>
</feature>
<keyword evidence="4 7" id="KW-0328">Glycosyltransferase</keyword>
<dbReference type="PANTHER" id="PTHR48438">
    <property type="entry name" value="ALPHA-(1,3)-FUCOSYLTRANSFERASE C-RELATED"/>
    <property type="match status" value="1"/>
</dbReference>
<evidence type="ECO:0000313" key="10">
    <source>
        <dbReference type="Proteomes" id="UP000005237"/>
    </source>
</evidence>
<keyword evidence="10" id="KW-1185">Reference proteome</keyword>
<protein>
    <recommendedName>
        <fullName evidence="7">Fucosyltransferase</fullName>
        <ecNumber evidence="7">2.4.1.-</ecNumber>
    </recommendedName>
</protein>
<accession>A0A8R1E306</accession>
<dbReference type="Pfam" id="PF00852">
    <property type="entry name" value="Glyco_transf_10"/>
    <property type="match status" value="1"/>
</dbReference>
<evidence type="ECO:0000256" key="5">
    <source>
        <dbReference type="ARBA" id="ARBA00022679"/>
    </source>
</evidence>
<dbReference type="GO" id="GO:0032580">
    <property type="term" value="C:Golgi cisterna membrane"/>
    <property type="evidence" value="ECO:0007669"/>
    <property type="project" value="UniProtKB-SubCell"/>
</dbReference>
<sequence>MVGGATFSWRYAGRFVTLAVYASIAFLLWCTFGPTRSQNGLISEFPLYDDSVATHRKPPNLSISPNKTYSETIAIQSDETRVQPARIATRNVVIYAATKFFGHPITTERFLATCPDVQKYCRITQDEAEFANSDAVLFHNADYHGESVPDSAYIAVDDFETFDKFLEHVKKVNKDKELYLKYHEWRKEWKIVIGSGFSGWCTLCDKLQDKEYILSHPKSYHDVAWWHSFEMCNNQIAQKYL</sequence>
<reference evidence="9" key="2">
    <citation type="submission" date="2022-06" db="UniProtKB">
        <authorList>
            <consortium name="EnsemblMetazoa"/>
        </authorList>
    </citation>
    <scope>IDENTIFICATION</scope>
    <source>
        <strain evidence="9">DF5081</strain>
    </source>
</reference>
<dbReference type="InterPro" id="IPR055270">
    <property type="entry name" value="Glyco_tran_10_C"/>
</dbReference>
<keyword evidence="7" id="KW-0472">Membrane</keyword>
<evidence type="ECO:0000256" key="3">
    <source>
        <dbReference type="ARBA" id="ARBA00008919"/>
    </source>
</evidence>
<evidence type="ECO:0000313" key="9">
    <source>
        <dbReference type="EnsemblMetazoa" id="CJA17628c.1"/>
    </source>
</evidence>
<organism evidence="9 10">
    <name type="scientific">Caenorhabditis japonica</name>
    <dbReference type="NCBI Taxonomy" id="281687"/>
    <lineage>
        <taxon>Eukaryota</taxon>
        <taxon>Metazoa</taxon>
        <taxon>Ecdysozoa</taxon>
        <taxon>Nematoda</taxon>
        <taxon>Chromadorea</taxon>
        <taxon>Rhabditida</taxon>
        <taxon>Rhabditina</taxon>
        <taxon>Rhabditomorpha</taxon>
        <taxon>Rhabditoidea</taxon>
        <taxon>Rhabditidae</taxon>
        <taxon>Peloderinae</taxon>
        <taxon>Caenorhabditis</taxon>
    </lineage>
</organism>
<dbReference type="InterPro" id="IPR001503">
    <property type="entry name" value="Glyco_trans_10"/>
</dbReference>
<keyword evidence="6 7" id="KW-0333">Golgi apparatus</keyword>
<evidence type="ECO:0000256" key="6">
    <source>
        <dbReference type="ARBA" id="ARBA00023034"/>
    </source>
</evidence>
<evidence type="ECO:0000256" key="4">
    <source>
        <dbReference type="ARBA" id="ARBA00022676"/>
    </source>
</evidence>
<reference evidence="10" key="1">
    <citation type="submission" date="2010-08" db="EMBL/GenBank/DDBJ databases">
        <authorList>
            <consortium name="Caenorhabditis japonica Sequencing Consortium"/>
            <person name="Wilson R.K."/>
        </authorList>
    </citation>
    <scope>NUCLEOTIDE SEQUENCE [LARGE SCALE GENOMIC DNA]</scope>
    <source>
        <strain evidence="10">DF5081</strain>
    </source>
</reference>
<keyword evidence="5 7" id="KW-0808">Transferase</keyword>
<dbReference type="SUPFAM" id="SSF53756">
    <property type="entry name" value="UDP-Glycosyltransferase/glycogen phosphorylase"/>
    <property type="match status" value="1"/>
</dbReference>
<dbReference type="Proteomes" id="UP000005237">
    <property type="component" value="Unassembled WGS sequence"/>
</dbReference>
<evidence type="ECO:0000256" key="1">
    <source>
        <dbReference type="ARBA" id="ARBA00004323"/>
    </source>
</evidence>
<dbReference type="PANTHER" id="PTHR48438:SF1">
    <property type="entry name" value="ALPHA-(1,3)-FUCOSYLTRANSFERASE C-RELATED"/>
    <property type="match status" value="1"/>
</dbReference>
<keyword evidence="7" id="KW-0812">Transmembrane</keyword>
<comment type="similarity">
    <text evidence="3 7">Belongs to the glycosyltransferase 10 family.</text>
</comment>
<name>A0A8R1E306_CAEJA</name>
<feature type="transmembrane region" description="Helical" evidence="7">
    <location>
        <begin position="12"/>
        <end position="32"/>
    </location>
</feature>
<evidence type="ECO:0000259" key="8">
    <source>
        <dbReference type="Pfam" id="PF00852"/>
    </source>
</evidence>
<dbReference type="InterPro" id="IPR038577">
    <property type="entry name" value="GT10-like_C_sf"/>
</dbReference>
<dbReference type="GO" id="GO:0008417">
    <property type="term" value="F:fucosyltransferase activity"/>
    <property type="evidence" value="ECO:0007669"/>
    <property type="project" value="InterPro"/>
</dbReference>
<comment type="subcellular location">
    <subcellularLocation>
        <location evidence="1">Golgi apparatus membrane</location>
        <topology evidence="1">Single-pass type II membrane protein</topology>
    </subcellularLocation>
    <subcellularLocation>
        <location evidence="7">Golgi apparatus</location>
        <location evidence="7">Golgi stack membrane</location>
        <topology evidence="7">Single-pass type II membrane protein</topology>
    </subcellularLocation>
</comment>
<proteinExistence type="inferred from homology"/>
<dbReference type="EnsemblMetazoa" id="CJA17628c.1">
    <property type="protein sequence ID" value="CJA17628c.1"/>
    <property type="gene ID" value="WBGene00136832"/>
</dbReference>
<dbReference type="AlphaFoldDB" id="A0A8R1E306"/>